<dbReference type="InterPro" id="IPR051465">
    <property type="entry name" value="Cell_Envelope_Struct_Comp"/>
</dbReference>
<dbReference type="Pfam" id="PF00395">
    <property type="entry name" value="SLH"/>
    <property type="match status" value="3"/>
</dbReference>
<dbReference type="Proteomes" id="UP000245202">
    <property type="component" value="Unassembled WGS sequence"/>
</dbReference>
<evidence type="ECO:0000313" key="2">
    <source>
        <dbReference type="EMBL" id="GBG10311.1"/>
    </source>
</evidence>
<dbReference type="InterPro" id="IPR001119">
    <property type="entry name" value="SLH_dom"/>
</dbReference>
<dbReference type="AlphaFoldDB" id="A0A2R5F317"/>
<gene>
    <name evidence="2" type="ORF">PAT3040_05039</name>
</gene>
<organism evidence="2 3">
    <name type="scientific">Paenibacillus agaridevorans</name>
    <dbReference type="NCBI Taxonomy" id="171404"/>
    <lineage>
        <taxon>Bacteria</taxon>
        <taxon>Bacillati</taxon>
        <taxon>Bacillota</taxon>
        <taxon>Bacilli</taxon>
        <taxon>Bacillales</taxon>
        <taxon>Paenibacillaceae</taxon>
        <taxon>Paenibacillus</taxon>
    </lineage>
</organism>
<dbReference type="PANTHER" id="PTHR43308">
    <property type="entry name" value="OUTER MEMBRANE PROTEIN ALPHA-RELATED"/>
    <property type="match status" value="1"/>
</dbReference>
<accession>A0A2R5F317</accession>
<evidence type="ECO:0000259" key="1">
    <source>
        <dbReference type="PROSITE" id="PS51272"/>
    </source>
</evidence>
<protein>
    <recommendedName>
        <fullName evidence="1">SLH domain-containing protein</fullName>
    </recommendedName>
</protein>
<reference evidence="2 3" key="1">
    <citation type="submission" date="2017-08" db="EMBL/GenBank/DDBJ databases">
        <title>Substantial Increase in Enzyme Production by Combined Drug-Resistance Mutations in Paenibacillus agaridevorans.</title>
        <authorList>
            <person name="Tanaka Y."/>
            <person name="Funane K."/>
            <person name="Hosaka T."/>
            <person name="Shiwa Y."/>
            <person name="Fujita N."/>
            <person name="Miyazaki T."/>
            <person name="Yoshikawa H."/>
            <person name="Murakami K."/>
            <person name="Kasahara K."/>
            <person name="Inaoka T."/>
            <person name="Hiraga Y."/>
            <person name="Ochi K."/>
        </authorList>
    </citation>
    <scope>NUCLEOTIDE SEQUENCE [LARGE SCALE GENOMIC DNA]</scope>
    <source>
        <strain evidence="2 3">T-3040</strain>
    </source>
</reference>
<feature type="domain" description="SLH" evidence="1">
    <location>
        <begin position="141"/>
        <end position="203"/>
    </location>
</feature>
<dbReference type="EMBL" id="BDQX01000315">
    <property type="protein sequence ID" value="GBG10311.1"/>
    <property type="molecule type" value="Genomic_DNA"/>
</dbReference>
<feature type="domain" description="SLH" evidence="1">
    <location>
        <begin position="209"/>
        <end position="272"/>
    </location>
</feature>
<evidence type="ECO:0000313" key="3">
    <source>
        <dbReference type="Proteomes" id="UP000245202"/>
    </source>
</evidence>
<feature type="domain" description="SLH" evidence="1">
    <location>
        <begin position="73"/>
        <end position="136"/>
    </location>
</feature>
<keyword evidence="3" id="KW-1185">Reference proteome</keyword>
<proteinExistence type="predicted"/>
<sequence>MIDTEDAAPAKPFRLALQYRSKPLGKADARKLGLYRKDAAAPGGWSYVGGIVDTRQRMVASTVAQPGEYAVMLYDRTFADLDNHWSRLDVEVLVSRHIVDGTSADRFAPDRAITRAEVVKLLVQHLLGNGGAEALVSDKGGSTLFADVPAGAWFASYIAAGYELGLVKGAGGSFRPNDPVTREELAVLIVRFVQLLLESDAKSPDFAVLRRYADGDQVSGWAAEAVAISVGNGWVQGVSGTELAPKRQATRAQTAVMLLRVLTDIGAIKEKR</sequence>
<dbReference type="PANTHER" id="PTHR43308:SF5">
    <property type="entry name" value="S-LAYER PROTEIN _ PEPTIDOGLYCAN ENDO-BETA-N-ACETYLGLUCOSAMINIDASE"/>
    <property type="match status" value="1"/>
</dbReference>
<dbReference type="PROSITE" id="PS51272">
    <property type="entry name" value="SLH"/>
    <property type="match status" value="3"/>
</dbReference>
<comment type="caution">
    <text evidence="2">The sequence shown here is derived from an EMBL/GenBank/DDBJ whole genome shotgun (WGS) entry which is preliminary data.</text>
</comment>
<name>A0A2R5F317_9BACL</name>